<dbReference type="Proteomes" id="UP001152798">
    <property type="component" value="Chromosome 5"/>
</dbReference>
<proteinExistence type="predicted"/>
<sequence length="104" mass="11801">MKRYGKALFVYLNSARSLINPSSIYKIKCVESGDGGSGVWTMYALRKWQPLFGRKSFIPRRQLFAAPTPITNARANIHGTFNRSDRVQSAYISRNIVKTMADQI</sequence>
<keyword evidence="2" id="KW-1185">Reference proteome</keyword>
<evidence type="ECO:0000313" key="1">
    <source>
        <dbReference type="EMBL" id="CAH1402274.1"/>
    </source>
</evidence>
<dbReference type="AlphaFoldDB" id="A0A9P0HI95"/>
<dbReference type="EMBL" id="OV725081">
    <property type="protein sequence ID" value="CAH1402274.1"/>
    <property type="molecule type" value="Genomic_DNA"/>
</dbReference>
<organism evidence="1 2">
    <name type="scientific">Nezara viridula</name>
    <name type="common">Southern green stink bug</name>
    <name type="synonym">Cimex viridulus</name>
    <dbReference type="NCBI Taxonomy" id="85310"/>
    <lineage>
        <taxon>Eukaryota</taxon>
        <taxon>Metazoa</taxon>
        <taxon>Ecdysozoa</taxon>
        <taxon>Arthropoda</taxon>
        <taxon>Hexapoda</taxon>
        <taxon>Insecta</taxon>
        <taxon>Pterygota</taxon>
        <taxon>Neoptera</taxon>
        <taxon>Paraneoptera</taxon>
        <taxon>Hemiptera</taxon>
        <taxon>Heteroptera</taxon>
        <taxon>Panheteroptera</taxon>
        <taxon>Pentatomomorpha</taxon>
        <taxon>Pentatomoidea</taxon>
        <taxon>Pentatomidae</taxon>
        <taxon>Pentatominae</taxon>
        <taxon>Nezara</taxon>
    </lineage>
</organism>
<gene>
    <name evidence="1" type="ORF">NEZAVI_LOCUS11134</name>
</gene>
<protein>
    <submittedName>
        <fullName evidence="1">Uncharacterized protein</fullName>
    </submittedName>
</protein>
<reference evidence="1" key="1">
    <citation type="submission" date="2022-01" db="EMBL/GenBank/DDBJ databases">
        <authorList>
            <person name="King R."/>
        </authorList>
    </citation>
    <scope>NUCLEOTIDE SEQUENCE</scope>
</reference>
<name>A0A9P0HI95_NEZVI</name>
<evidence type="ECO:0000313" key="2">
    <source>
        <dbReference type="Proteomes" id="UP001152798"/>
    </source>
</evidence>
<accession>A0A9P0HI95</accession>